<gene>
    <name evidence="7" type="ORF">ABQ292_23690</name>
</gene>
<dbReference type="Pfam" id="PF17863">
    <property type="entry name" value="AAA_lid_2"/>
    <property type="match status" value="1"/>
</dbReference>
<dbReference type="InterPro" id="IPR036465">
    <property type="entry name" value="vWFA_dom_sf"/>
</dbReference>
<dbReference type="InterPro" id="IPR052989">
    <property type="entry name" value="Mg-chelatase_DI-like"/>
</dbReference>
<dbReference type="InterPro" id="IPR003593">
    <property type="entry name" value="AAA+_ATPase"/>
</dbReference>
<dbReference type="InterPro" id="IPR041702">
    <property type="entry name" value="BchD/ChlD_VWA"/>
</dbReference>
<dbReference type="SUPFAM" id="SSF53300">
    <property type="entry name" value="vWA-like"/>
    <property type="match status" value="1"/>
</dbReference>
<evidence type="ECO:0000256" key="4">
    <source>
        <dbReference type="ARBA" id="ARBA00030759"/>
    </source>
</evidence>
<sequence length="678" mass="70694">MTYPFGAVVGMDDMRLALLLNAVSPAIGGVLVRGEKGTAKSTTVRALAAVLPPVDVVPGCRFACDPAAPDPACPDGPHERGVPGQTRPARLVELPVGASEDRVVGSLDLERALTEGVKAFEPGLLAAAHRGVLYVDEVNLLHDHLVDLLLDAAALGTAYVEREGVSVRHAARFLLVGTMNPEEGELRPQLLDRFGLTVEVAAPRDPAERAEVVRRRFAYDADPAGFAASWAGEESALAAGIAAARARLPQVALSDDALRQVTAVCAAFDVDGLRADLVTARTAMAHAAWSGRDEVTEDDVRVAARLALPHRRRRNPFDAPGLDDDTLEQALSDSRPDDDPPEGPGDGGTPPPPPGSGDGSGDDHPRADGDPPAPEDARHHDEGTQGDGGTREADGGSGQAREKAAVAPSDPFRARRLEVPGIGAGAAGRRSRARSERGRVVGSVRPSGPVTRLHLVDTVLAAAPHQVARGRTGPGLRVAREDLRQATLEGREGNLVLFVVDASGSMGSRQRMGAVKGAVLSLLLDAYQRRDKVGLVTFRGGEAELALPPTWSVEAAAARLRTLPTGGRTPLAAGLQRATEVLRVERVRDPQRRPLLVVVTDGRATGARGSDALGAAHTAARRLAEAGTAGVVVDCESGPVRLGLAGVLGLHLGAQTLRLEELAADALAATVRSAREAA</sequence>
<feature type="compositionally biased region" description="Basic and acidic residues" evidence="5">
    <location>
        <begin position="361"/>
        <end position="404"/>
    </location>
</feature>
<dbReference type="InterPro" id="IPR002035">
    <property type="entry name" value="VWF_A"/>
</dbReference>
<name>A0ABV3XLZ2_9ACTN</name>
<dbReference type="InterPro" id="IPR000523">
    <property type="entry name" value="Mg_chelatse_chII-like_cat_dom"/>
</dbReference>
<feature type="region of interest" description="Disordered" evidence="5">
    <location>
        <begin position="313"/>
        <end position="445"/>
    </location>
</feature>
<dbReference type="InterPro" id="IPR012804">
    <property type="entry name" value="Cob_chelat_sub_put"/>
</dbReference>
<dbReference type="Pfam" id="PF13519">
    <property type="entry name" value="VWA_2"/>
    <property type="match status" value="1"/>
</dbReference>
<dbReference type="CDD" id="cd01451">
    <property type="entry name" value="vWA_Magnesium_chelatase"/>
    <property type="match status" value="1"/>
</dbReference>
<dbReference type="Gene3D" id="3.40.50.410">
    <property type="entry name" value="von Willebrand factor, type A domain"/>
    <property type="match status" value="1"/>
</dbReference>
<keyword evidence="8" id="KW-1185">Reference proteome</keyword>
<evidence type="ECO:0000256" key="1">
    <source>
        <dbReference type="ARBA" id="ARBA00005799"/>
    </source>
</evidence>
<dbReference type="Pfam" id="PF01078">
    <property type="entry name" value="Mg_chelatase"/>
    <property type="match status" value="1"/>
</dbReference>
<comment type="similarity">
    <text evidence="1">Belongs to the Mg-chelatase subunits D/I family.</text>
</comment>
<dbReference type="SMART" id="SM00327">
    <property type="entry name" value="VWA"/>
    <property type="match status" value="1"/>
</dbReference>
<proteinExistence type="inferred from homology"/>
<evidence type="ECO:0000256" key="5">
    <source>
        <dbReference type="SAM" id="MobiDB-lite"/>
    </source>
</evidence>
<dbReference type="PROSITE" id="PS50234">
    <property type="entry name" value="VWFA"/>
    <property type="match status" value="1"/>
</dbReference>
<evidence type="ECO:0000313" key="8">
    <source>
        <dbReference type="Proteomes" id="UP001560045"/>
    </source>
</evidence>
<dbReference type="Gene3D" id="1.10.8.80">
    <property type="entry name" value="Magnesium chelatase subunit I, C-Terminal domain"/>
    <property type="match status" value="1"/>
</dbReference>
<dbReference type="PANTHER" id="PTHR35023:SF1">
    <property type="entry name" value="MG-PROTOPORPHYRIN IX CHELATASE"/>
    <property type="match status" value="1"/>
</dbReference>
<dbReference type="InterPro" id="IPR027417">
    <property type="entry name" value="P-loop_NTPase"/>
</dbReference>
<evidence type="ECO:0000256" key="3">
    <source>
        <dbReference type="ARBA" id="ARBA00022840"/>
    </source>
</evidence>
<dbReference type="EMBL" id="JBFNXQ010000123">
    <property type="protein sequence ID" value="MEX5721362.1"/>
    <property type="molecule type" value="Genomic_DNA"/>
</dbReference>
<keyword evidence="3" id="KW-0067">ATP-binding</keyword>
<dbReference type="Gene3D" id="3.40.50.300">
    <property type="entry name" value="P-loop containing nucleotide triphosphate hydrolases"/>
    <property type="match status" value="1"/>
</dbReference>
<dbReference type="NCBIfam" id="TIGR02442">
    <property type="entry name" value="Cob-chelat-sub"/>
    <property type="match status" value="1"/>
</dbReference>
<evidence type="ECO:0000313" key="7">
    <source>
        <dbReference type="EMBL" id="MEX5721362.1"/>
    </source>
</evidence>
<reference evidence="7 8" key="1">
    <citation type="submission" date="2024-06" db="EMBL/GenBank/DDBJ databases">
        <title>Draft genome sequence of Geodermatophilus badlandi, a novel member of the Geodermatophilaceae isolated from badland sedimentary rocks in the Red desert, Wyoming, USA.</title>
        <authorList>
            <person name="Ben Tekaya S."/>
            <person name="Nouioui I."/>
            <person name="Flores G.M."/>
            <person name="Shaal M.N."/>
            <person name="Bredoire F."/>
            <person name="Basile F."/>
            <person name="Van Diepen L."/>
            <person name="Ward N.L."/>
        </authorList>
    </citation>
    <scope>NUCLEOTIDE SEQUENCE [LARGE SCALE GENOMIC DNA]</scope>
    <source>
        <strain evidence="7 8">WL48A</strain>
    </source>
</reference>
<evidence type="ECO:0000256" key="2">
    <source>
        <dbReference type="ARBA" id="ARBA00022741"/>
    </source>
</evidence>
<protein>
    <recommendedName>
        <fullName evidence="4">Mg-protoporphyrin IX chelatase</fullName>
    </recommendedName>
</protein>
<dbReference type="SUPFAM" id="SSF52540">
    <property type="entry name" value="P-loop containing nucleoside triphosphate hydrolases"/>
    <property type="match status" value="1"/>
</dbReference>
<keyword evidence="2" id="KW-0547">Nucleotide-binding</keyword>
<evidence type="ECO:0000259" key="6">
    <source>
        <dbReference type="PROSITE" id="PS50234"/>
    </source>
</evidence>
<dbReference type="RefSeq" id="WP_369210167.1">
    <property type="nucleotide sequence ID" value="NZ_JBFNXQ010000123.1"/>
</dbReference>
<comment type="caution">
    <text evidence="7">The sequence shown here is derived from an EMBL/GenBank/DDBJ whole genome shotgun (WGS) entry which is preliminary data.</text>
</comment>
<dbReference type="Proteomes" id="UP001560045">
    <property type="component" value="Unassembled WGS sequence"/>
</dbReference>
<dbReference type="SMART" id="SM00382">
    <property type="entry name" value="AAA"/>
    <property type="match status" value="1"/>
</dbReference>
<accession>A0ABV3XLZ2</accession>
<organism evidence="7 8">
    <name type="scientific">Geodermatophilus maliterrae</name>
    <dbReference type="NCBI Taxonomy" id="3162531"/>
    <lineage>
        <taxon>Bacteria</taxon>
        <taxon>Bacillati</taxon>
        <taxon>Actinomycetota</taxon>
        <taxon>Actinomycetes</taxon>
        <taxon>Geodermatophilales</taxon>
        <taxon>Geodermatophilaceae</taxon>
        <taxon>Geodermatophilus</taxon>
    </lineage>
</organism>
<feature type="domain" description="VWFA" evidence="6">
    <location>
        <begin position="495"/>
        <end position="633"/>
    </location>
</feature>
<dbReference type="InterPro" id="IPR041628">
    <property type="entry name" value="ChlI/MoxR_AAA_lid"/>
</dbReference>
<dbReference type="PANTHER" id="PTHR35023">
    <property type="entry name" value="CHELATASE-RELATED"/>
    <property type="match status" value="1"/>
</dbReference>